<evidence type="ECO:0000313" key="3">
    <source>
        <dbReference type="Proteomes" id="UP000231878"/>
    </source>
</evidence>
<evidence type="ECO:0000256" key="1">
    <source>
        <dbReference type="SAM" id="Phobius"/>
    </source>
</evidence>
<protein>
    <submittedName>
        <fullName evidence="2">Transcriptional regulator</fullName>
    </submittedName>
</protein>
<comment type="caution">
    <text evidence="2">The sequence shown here is derived from an EMBL/GenBank/DDBJ whole genome shotgun (WGS) entry which is preliminary data.</text>
</comment>
<dbReference type="EMBL" id="PHRB01000005">
    <property type="protein sequence ID" value="PJO66945.1"/>
    <property type="molecule type" value="Genomic_DNA"/>
</dbReference>
<gene>
    <name evidence="2" type="ORF">CWD88_07840</name>
</gene>
<reference evidence="2 3" key="1">
    <citation type="submission" date="2017-11" db="EMBL/GenBank/DDBJ databases">
        <title>Molecular characterization of Burkholderia pseudomallei and closely related isolates from Vietnam.</title>
        <authorList>
            <person name="Ustinov D.V."/>
            <person name="Antonov A.S."/>
            <person name="Avdusheva E.F."/>
            <person name="Shpak I.M."/>
            <person name="Zakharova I.B."/>
            <person name="Thi L.A."/>
            <person name="Teteryatnikova N."/>
            <person name="Lopasteyskaya Y.A."/>
            <person name="Kuzyutina J.A."/>
            <person name="Ngo T.N."/>
            <person name="Victorov D.V."/>
        </authorList>
    </citation>
    <scope>NUCLEOTIDE SEQUENCE [LARGE SCALE GENOMIC DNA]</scope>
    <source>
        <strain evidence="2 3">V1512</strain>
    </source>
</reference>
<accession>A0AAX0UDU5</accession>
<organism evidence="2 3">
    <name type="scientific">Burkholderia pseudomallei</name>
    <name type="common">Pseudomonas pseudomallei</name>
    <dbReference type="NCBI Taxonomy" id="28450"/>
    <lineage>
        <taxon>Bacteria</taxon>
        <taxon>Pseudomonadati</taxon>
        <taxon>Pseudomonadota</taxon>
        <taxon>Betaproteobacteria</taxon>
        <taxon>Burkholderiales</taxon>
        <taxon>Burkholderiaceae</taxon>
        <taxon>Burkholderia</taxon>
        <taxon>pseudomallei group</taxon>
    </lineage>
</organism>
<evidence type="ECO:0000313" key="2">
    <source>
        <dbReference type="EMBL" id="PJO66945.1"/>
    </source>
</evidence>
<proteinExistence type="predicted"/>
<keyword evidence="1" id="KW-0812">Transmembrane</keyword>
<dbReference type="AlphaFoldDB" id="A0AAX0UDU5"/>
<keyword evidence="1" id="KW-0472">Membrane</keyword>
<dbReference type="Proteomes" id="UP000231878">
    <property type="component" value="Unassembled WGS sequence"/>
</dbReference>
<feature type="transmembrane region" description="Helical" evidence="1">
    <location>
        <begin position="49"/>
        <end position="68"/>
    </location>
</feature>
<sequence>MPIAIRLESRDVTKASRGCAHEGFFACGGAPGVFGAAAHGRTDARSLDAPGVLGVLGMLGATGAIGAARRRF</sequence>
<keyword evidence="1" id="KW-1133">Transmembrane helix</keyword>
<name>A0AAX0UDU5_BURPE</name>